<evidence type="ECO:0000256" key="2">
    <source>
        <dbReference type="ARBA" id="ARBA00022786"/>
    </source>
</evidence>
<evidence type="ECO:0000256" key="5">
    <source>
        <dbReference type="SAM" id="MobiDB-lite"/>
    </source>
</evidence>
<feature type="compositionally biased region" description="Gly residues" evidence="5">
    <location>
        <begin position="215"/>
        <end position="229"/>
    </location>
</feature>
<feature type="compositionally biased region" description="Low complexity" evidence="5">
    <location>
        <begin position="735"/>
        <end position="745"/>
    </location>
</feature>
<comment type="pathway">
    <text evidence="1">Protein modification; protein ubiquitination.</text>
</comment>
<feature type="region of interest" description="Disordered" evidence="5">
    <location>
        <begin position="1"/>
        <end position="23"/>
    </location>
</feature>
<name>A0ABC8ZYT4_9POAL</name>
<evidence type="ECO:0000256" key="4">
    <source>
        <dbReference type="SAM" id="Coils"/>
    </source>
</evidence>
<feature type="region of interest" description="Disordered" evidence="5">
    <location>
        <begin position="215"/>
        <end position="256"/>
    </location>
</feature>
<evidence type="ECO:0000259" key="6">
    <source>
        <dbReference type="PROSITE" id="PS51649"/>
    </source>
</evidence>
<dbReference type="InterPro" id="IPR011333">
    <property type="entry name" value="SKP1/BTB/POZ_sf"/>
</dbReference>
<evidence type="ECO:0000313" key="8">
    <source>
        <dbReference type="Proteomes" id="UP001497457"/>
    </source>
</evidence>
<feature type="coiled-coil region" evidence="4">
    <location>
        <begin position="661"/>
        <end position="688"/>
    </location>
</feature>
<keyword evidence="8" id="KW-1185">Reference proteome</keyword>
<dbReference type="Pfam" id="PF03000">
    <property type="entry name" value="NPH3"/>
    <property type="match status" value="1"/>
</dbReference>
<feature type="compositionally biased region" description="Basic residues" evidence="5">
    <location>
        <begin position="754"/>
        <end position="763"/>
    </location>
</feature>
<proteinExistence type="inferred from homology"/>
<dbReference type="InterPro" id="IPR027356">
    <property type="entry name" value="NPH3_dom"/>
</dbReference>
<comment type="similarity">
    <text evidence="3">Belongs to the NPH3 family.</text>
</comment>
<reference evidence="7" key="1">
    <citation type="submission" date="2024-10" db="EMBL/GenBank/DDBJ databases">
        <authorList>
            <person name="Ryan C."/>
        </authorList>
    </citation>
    <scope>NUCLEOTIDE SEQUENCE [LARGE SCALE GENOMIC DNA]</scope>
</reference>
<dbReference type="SUPFAM" id="SSF54695">
    <property type="entry name" value="POZ domain"/>
    <property type="match status" value="1"/>
</dbReference>
<gene>
    <name evidence="7" type="ORF">URODEC1_LOCUS49181</name>
</gene>
<feature type="compositionally biased region" description="Low complexity" evidence="5">
    <location>
        <begin position="692"/>
        <end position="702"/>
    </location>
</feature>
<protein>
    <recommendedName>
        <fullName evidence="6">NPH3 domain-containing protein</fullName>
    </recommendedName>
</protein>
<dbReference type="Gene3D" id="3.30.710.10">
    <property type="entry name" value="Potassium Channel Kv1.1, Chain A"/>
    <property type="match status" value="1"/>
</dbReference>
<dbReference type="InterPro" id="IPR043454">
    <property type="entry name" value="NPH3/RPT2-like"/>
</dbReference>
<organism evidence="7 8">
    <name type="scientific">Urochloa decumbens</name>
    <dbReference type="NCBI Taxonomy" id="240449"/>
    <lineage>
        <taxon>Eukaryota</taxon>
        <taxon>Viridiplantae</taxon>
        <taxon>Streptophyta</taxon>
        <taxon>Embryophyta</taxon>
        <taxon>Tracheophyta</taxon>
        <taxon>Spermatophyta</taxon>
        <taxon>Magnoliopsida</taxon>
        <taxon>Liliopsida</taxon>
        <taxon>Poales</taxon>
        <taxon>Poaceae</taxon>
        <taxon>PACMAD clade</taxon>
        <taxon>Panicoideae</taxon>
        <taxon>Panicodae</taxon>
        <taxon>Paniceae</taxon>
        <taxon>Melinidinae</taxon>
        <taxon>Urochloa</taxon>
    </lineage>
</organism>
<feature type="compositionally biased region" description="Basic and acidic residues" evidence="5">
    <location>
        <begin position="1"/>
        <end position="12"/>
    </location>
</feature>
<accession>A0ABC8ZYT4</accession>
<keyword evidence="4" id="KW-0175">Coiled coil</keyword>
<dbReference type="CDD" id="cd18312">
    <property type="entry name" value="BTB_POZ_NPY3-like"/>
    <property type="match status" value="1"/>
</dbReference>
<sequence length="763" mass="80708">MWESESESHVGERGLVPVGGSSGRHEALKNDGFVRRDQSWYVNSDIPSDLLVKVGDVNFHLHKYPMISRSGRMSRIIYETAAGADPDTAAVDLGDVPGGAGSFELAARFCYGMAVDLTAANISGLRCAAEYLEMTEELEEGNLIFKAEAFLSYVVLSSWRDSIVVLKTCEGLSPWAENLQIVRRCSESIAWKACANPRGVRWAYTGSSAGGAGGGRLHRAGGAGAGGGTASPRWNLGGGGGESKESSPSRQQQGVPPADWWFEDVSVLRIDHFVRVITAIKVKGMRFDLIGAAITHYASKWLPGLTKDVPHGGGAVDEPWAHAQASPGGGLHMIISGAGAGAGGRDDLAASAAGAAREQRMVVESLISIIPPQRDSVSCAFLLRLLRLAAMLKAAPALVTELEKRVGMQLEQAALPDLLVPSCGGGRAGADTAYDVDLVQRLVEHFLVQEQTTTEQQQLAAGAASSPGRGELPPPPHEFYGGARSSAAAASAGMNNAKARVARLLDSYLSEVSRDRNLSLTKFQVLAESLPESARTCDDGLYRAVDSYLKAHPTLTEHERKRLCRVMDCQKLSLDACMHAAQNERLPLRVVVQVLFSEQVKISNALASCSGAGAGAGVAEGLGRAADAVAATAPATTTRRQLLEGTPQSFQDGWAAAKKDINTLKFELESMKAKYLELQHEMDALHKQLERGGAPSPAAASGLNKAGKHQQGASAWSSGWRKLGRLAKMSGADAAAGADGHVPGAATGGEAARKPRRWRNSIS</sequence>
<feature type="domain" description="NPH3" evidence="6">
    <location>
        <begin position="259"/>
        <end position="601"/>
    </location>
</feature>
<keyword evidence="2" id="KW-0833">Ubl conjugation pathway</keyword>
<dbReference type="Proteomes" id="UP001497457">
    <property type="component" value="Chromosome 2b"/>
</dbReference>
<evidence type="ECO:0000313" key="7">
    <source>
        <dbReference type="EMBL" id="CAL4968687.1"/>
    </source>
</evidence>
<dbReference type="EMBL" id="OZ075112">
    <property type="protein sequence ID" value="CAL4968687.1"/>
    <property type="molecule type" value="Genomic_DNA"/>
</dbReference>
<evidence type="ECO:0000256" key="1">
    <source>
        <dbReference type="ARBA" id="ARBA00004906"/>
    </source>
</evidence>
<feature type="region of interest" description="Disordered" evidence="5">
    <location>
        <begin position="735"/>
        <end position="763"/>
    </location>
</feature>
<dbReference type="PANTHER" id="PTHR32370">
    <property type="entry name" value="OS12G0117600 PROTEIN"/>
    <property type="match status" value="1"/>
</dbReference>
<evidence type="ECO:0000256" key="3">
    <source>
        <dbReference type="PROSITE-ProRule" id="PRU00982"/>
    </source>
</evidence>
<dbReference type="PROSITE" id="PS51649">
    <property type="entry name" value="NPH3"/>
    <property type="match status" value="1"/>
</dbReference>
<dbReference type="AlphaFoldDB" id="A0ABC8ZYT4"/>
<feature type="region of interest" description="Disordered" evidence="5">
    <location>
        <begin position="689"/>
        <end position="716"/>
    </location>
</feature>